<evidence type="ECO:0000313" key="4">
    <source>
        <dbReference type="EMBL" id="ADO49519.1"/>
    </source>
</evidence>
<feature type="binding site" evidence="2">
    <location>
        <position position="176"/>
    </location>
    <ligand>
        <name>Mn(2+)</name>
        <dbReference type="ChEBI" id="CHEBI:29035"/>
        <label>2</label>
    </ligand>
</feature>
<dbReference type="InterPro" id="IPR036264">
    <property type="entry name" value="Bact_exopeptidase_dim_dom"/>
</dbReference>
<dbReference type="Gene3D" id="3.40.630.10">
    <property type="entry name" value="Zn peptidases"/>
    <property type="match status" value="2"/>
</dbReference>
<evidence type="ECO:0000259" key="3">
    <source>
        <dbReference type="Pfam" id="PF07687"/>
    </source>
</evidence>
<dbReference type="KEGG" id="esc:Entcl_3273"/>
<reference evidence="4 5" key="2">
    <citation type="journal article" date="2011" name="Stand. Genomic Sci.">
        <title>Complete genome sequence of 'Enterobacter lignolyticus' SCF1.</title>
        <authorList>
            <person name="Deangelis K.M."/>
            <person name="D'Haeseleer P."/>
            <person name="Chivian D."/>
            <person name="Fortney J.L."/>
            <person name="Khudyakov J."/>
            <person name="Simmons B."/>
            <person name="Woo H."/>
            <person name="Arkin A.P."/>
            <person name="Davenport K.W."/>
            <person name="Goodwin L."/>
            <person name="Chen A."/>
            <person name="Ivanova N."/>
            <person name="Kyrpides N.C."/>
            <person name="Mavromatis K."/>
            <person name="Woyke T."/>
            <person name="Hazen T.C."/>
        </authorList>
    </citation>
    <scope>NUCLEOTIDE SEQUENCE [LARGE SCALE GENOMIC DNA]</scope>
    <source>
        <strain evidence="4 5">SCF1</strain>
    </source>
</reference>
<keyword evidence="5" id="KW-1185">Reference proteome</keyword>
<dbReference type="PANTHER" id="PTHR30575">
    <property type="entry name" value="PEPTIDASE M20"/>
    <property type="match status" value="1"/>
</dbReference>
<feature type="binding site" evidence="2">
    <location>
        <position position="394"/>
    </location>
    <ligand>
        <name>Mn(2+)</name>
        <dbReference type="ChEBI" id="CHEBI:29035"/>
        <label>2</label>
    </ligand>
</feature>
<dbReference type="PIRSF" id="PIRSF005962">
    <property type="entry name" value="Pept_M20D_amidohydro"/>
    <property type="match status" value="1"/>
</dbReference>
<protein>
    <submittedName>
        <fullName evidence="4">Amidohydrolase</fullName>
    </submittedName>
</protein>
<dbReference type="InterPro" id="IPR011650">
    <property type="entry name" value="Peptidase_M20_dimer"/>
</dbReference>
<organism evidence="4 5">
    <name type="scientific">Enterobacter lignolyticus (strain SCF1)</name>
    <dbReference type="NCBI Taxonomy" id="701347"/>
    <lineage>
        <taxon>Bacteria</taxon>
        <taxon>Pseudomonadati</taxon>
        <taxon>Pseudomonadota</taxon>
        <taxon>Gammaproteobacteria</taxon>
        <taxon>Enterobacterales</taxon>
        <taxon>Enterobacteriaceae</taxon>
        <taxon>Pluralibacter</taxon>
    </lineage>
</organism>
<dbReference type="GO" id="GO:0046657">
    <property type="term" value="P:folic acid catabolic process"/>
    <property type="evidence" value="ECO:0007669"/>
    <property type="project" value="TreeGrafter"/>
</dbReference>
<dbReference type="PANTHER" id="PTHR30575:SF3">
    <property type="entry name" value="PEPTIDASE M20 DIMERISATION DOMAIN-CONTAINING PROTEIN"/>
    <property type="match status" value="1"/>
</dbReference>
<dbReference type="SUPFAM" id="SSF53187">
    <property type="entry name" value="Zn-dependent exopeptidases"/>
    <property type="match status" value="1"/>
</dbReference>
<dbReference type="Pfam" id="PF07687">
    <property type="entry name" value="M20_dimer"/>
    <property type="match status" value="1"/>
</dbReference>
<keyword evidence="2" id="KW-0464">Manganese</keyword>
<sequence>MSYPNSEQLSKWRRQFHQMPEIGWSEFVTTATLITTLRDMGYQVLTGKEFLNPAAILGRDRQDVDKGVARAQAAGVDPNLLAEIAGLTGCLALLDTGVEGPTIALRFDIDCVAVNESRDSRHLPFSQGFASLNPGYMHACGHDGHMAIGLGVAQWLIANRASLRGRVKLIFQPAEEGVRGARPVVEGGSLDDVDYFLSAHLGMGCPSGEIVVNPQDFLCTTKLDFRFDGISAHAGVNPQGGANALVGACHCVSQLMGIPRHGEGMTRINVGTLQAGEGRNVIPSSALLQLEVRGDCQQINQYMTQRALSIGEGIAQGFGLRFEHEVMGEAVDLHNDMQLIELVSHIARDNVGLSLREDSFGGSEDATLLVKRVQERGGKAIYFVLGATISAGHHEANFDFDEASLLPGVQVFTGCISALIGC</sequence>
<dbReference type="STRING" id="701347.Entcl_3273"/>
<dbReference type="RefSeq" id="WP_013367248.1">
    <property type="nucleotide sequence ID" value="NC_014618.1"/>
</dbReference>
<feature type="binding site" evidence="2">
    <location>
        <position position="200"/>
    </location>
    <ligand>
        <name>Mn(2+)</name>
        <dbReference type="ChEBI" id="CHEBI:29035"/>
        <label>2</label>
    </ligand>
</feature>
<proteinExistence type="predicted"/>
<accession>E3G660</accession>
<dbReference type="SUPFAM" id="SSF55031">
    <property type="entry name" value="Bacterial exopeptidase dimerisation domain"/>
    <property type="match status" value="1"/>
</dbReference>
<dbReference type="AlphaFoldDB" id="E3G660"/>
<dbReference type="NCBIfam" id="TIGR01891">
    <property type="entry name" value="amidohydrolases"/>
    <property type="match status" value="1"/>
</dbReference>
<evidence type="ECO:0000256" key="2">
    <source>
        <dbReference type="PIRSR" id="PIRSR005962-1"/>
    </source>
</evidence>
<dbReference type="EMBL" id="CP002272">
    <property type="protein sequence ID" value="ADO49519.1"/>
    <property type="molecule type" value="Genomic_DNA"/>
</dbReference>
<dbReference type="InterPro" id="IPR017439">
    <property type="entry name" value="Amidohydrolase"/>
</dbReference>
<evidence type="ECO:0000313" key="5">
    <source>
        <dbReference type="Proteomes" id="UP000006872"/>
    </source>
</evidence>
<keyword evidence="1" id="KW-0378">Hydrolase</keyword>
<dbReference type="GO" id="GO:0016805">
    <property type="term" value="F:dipeptidase activity"/>
    <property type="evidence" value="ECO:0007669"/>
    <property type="project" value="TreeGrafter"/>
</dbReference>
<feature type="binding site" evidence="2">
    <location>
        <position position="142"/>
    </location>
    <ligand>
        <name>Mn(2+)</name>
        <dbReference type="ChEBI" id="CHEBI:29035"/>
        <label>2</label>
    </ligand>
</feature>
<feature type="binding site" evidence="2">
    <location>
        <position position="140"/>
    </location>
    <ligand>
        <name>Mn(2+)</name>
        <dbReference type="ChEBI" id="CHEBI:29035"/>
        <label>2</label>
    </ligand>
</feature>
<comment type="cofactor">
    <cofactor evidence="2">
        <name>Mn(2+)</name>
        <dbReference type="ChEBI" id="CHEBI:29035"/>
    </cofactor>
    <text evidence="2">The Mn(2+) ion enhances activity.</text>
</comment>
<evidence type="ECO:0000256" key="1">
    <source>
        <dbReference type="ARBA" id="ARBA00022801"/>
    </source>
</evidence>
<feature type="domain" description="Peptidase M20 dimerisation" evidence="3">
    <location>
        <begin position="225"/>
        <end position="294"/>
    </location>
</feature>
<dbReference type="Proteomes" id="UP000006872">
    <property type="component" value="Chromosome"/>
</dbReference>
<dbReference type="GO" id="GO:0071713">
    <property type="term" value="F:para-aminobenzoyl-glutamate hydrolase activity"/>
    <property type="evidence" value="ECO:0007669"/>
    <property type="project" value="TreeGrafter"/>
</dbReference>
<name>E3G660_ENTLS</name>
<reference evidence="5" key="1">
    <citation type="submission" date="2010-10" db="EMBL/GenBank/DDBJ databases">
        <title>Complete sequence of Enterobacter cloacae SCF1.</title>
        <authorList>
            <consortium name="US DOE Joint Genome Institute"/>
            <person name="Lucas S."/>
            <person name="Copeland A."/>
            <person name="Lapidus A."/>
            <person name="Cheng J.-F."/>
            <person name="Bruce D."/>
            <person name="Goodwin L."/>
            <person name="Pitluck S."/>
            <person name="Davenport K."/>
            <person name="Detter J.C."/>
            <person name="Han C."/>
            <person name="Tapia R."/>
            <person name="Land M."/>
            <person name="Hauser L."/>
            <person name="Chang Y.-J."/>
            <person name="Jeffries C."/>
            <person name="Kyrpides N."/>
            <person name="Ivanova N."/>
            <person name="Mikhailova N."/>
            <person name="DeAngelis K."/>
            <person name="Arkin A.P."/>
            <person name="Chivian D."/>
            <person name="Edwards B."/>
            <person name="Woo H."/>
            <person name="Hazen T.C."/>
            <person name="Woyke T."/>
        </authorList>
    </citation>
    <scope>NUCLEOTIDE SEQUENCE [LARGE SCALE GENOMIC DNA]</scope>
    <source>
        <strain evidence="5">SCF1</strain>
    </source>
</reference>
<gene>
    <name evidence="4" type="ordered locus">Entcl_3273</name>
</gene>
<dbReference type="GO" id="GO:0046872">
    <property type="term" value="F:metal ion binding"/>
    <property type="evidence" value="ECO:0007669"/>
    <property type="project" value="UniProtKB-KW"/>
</dbReference>
<dbReference type="Pfam" id="PF01546">
    <property type="entry name" value="Peptidase_M20"/>
    <property type="match status" value="1"/>
</dbReference>
<dbReference type="eggNOG" id="COG1473">
    <property type="taxonomic scope" value="Bacteria"/>
</dbReference>
<keyword evidence="2" id="KW-0479">Metal-binding</keyword>
<dbReference type="InterPro" id="IPR052030">
    <property type="entry name" value="Peptidase_M20/M20A_hydrolases"/>
</dbReference>
<dbReference type="InterPro" id="IPR002933">
    <property type="entry name" value="Peptidase_M20"/>
</dbReference>
<dbReference type="HOGENOM" id="CLU_023257_2_1_6"/>
<dbReference type="GO" id="GO:0005737">
    <property type="term" value="C:cytoplasm"/>
    <property type="evidence" value="ECO:0007669"/>
    <property type="project" value="TreeGrafter"/>
</dbReference>